<dbReference type="Proteomes" id="UP000609121">
    <property type="component" value="Unassembled WGS sequence"/>
</dbReference>
<protein>
    <recommendedName>
        <fullName evidence="4">PEP-CTERM sorting domain-containing protein</fullName>
    </recommendedName>
</protein>
<reference evidence="2" key="1">
    <citation type="submission" date="2020-09" db="EMBL/GenBank/DDBJ databases">
        <title>A novel bacterium of genus Mangrovicoccus, isolated from South China Sea.</title>
        <authorList>
            <person name="Huang H."/>
            <person name="Mo K."/>
            <person name="Hu Y."/>
        </authorList>
    </citation>
    <scope>NUCLEOTIDE SEQUENCE</scope>
    <source>
        <strain evidence="2">HB182678</strain>
    </source>
</reference>
<feature type="non-terminal residue" evidence="2">
    <location>
        <position position="212"/>
    </location>
</feature>
<comment type="caution">
    <text evidence="2">The sequence shown here is derived from an EMBL/GenBank/DDBJ whole genome shotgun (WGS) entry which is preliminary data.</text>
</comment>
<organism evidence="2 3">
    <name type="scientific">Mangrovicoccus algicola</name>
    <dbReference type="NCBI Taxonomy" id="2771008"/>
    <lineage>
        <taxon>Bacteria</taxon>
        <taxon>Pseudomonadati</taxon>
        <taxon>Pseudomonadota</taxon>
        <taxon>Alphaproteobacteria</taxon>
        <taxon>Rhodobacterales</taxon>
        <taxon>Paracoccaceae</taxon>
        <taxon>Mangrovicoccus</taxon>
    </lineage>
</organism>
<dbReference type="EMBL" id="JACVXA010000100">
    <property type="protein sequence ID" value="MBE3640519.1"/>
    <property type="molecule type" value="Genomic_DNA"/>
</dbReference>
<evidence type="ECO:0000256" key="1">
    <source>
        <dbReference type="SAM" id="SignalP"/>
    </source>
</evidence>
<proteinExistence type="predicted"/>
<evidence type="ECO:0000313" key="3">
    <source>
        <dbReference type="Proteomes" id="UP000609121"/>
    </source>
</evidence>
<evidence type="ECO:0000313" key="2">
    <source>
        <dbReference type="EMBL" id="MBE3640519.1"/>
    </source>
</evidence>
<feature type="chain" id="PRO_5035316891" description="PEP-CTERM sorting domain-containing protein" evidence="1">
    <location>
        <begin position="24"/>
        <end position="212"/>
    </location>
</feature>
<gene>
    <name evidence="2" type="ORF">ICN82_20130</name>
</gene>
<keyword evidence="3" id="KW-1185">Reference proteome</keyword>
<name>A0A8J6Z0R3_9RHOB</name>
<dbReference type="RefSeq" id="WP_193186829.1">
    <property type="nucleotide sequence ID" value="NZ_JACVXA010000100.1"/>
</dbReference>
<feature type="signal peptide" evidence="1">
    <location>
        <begin position="1"/>
        <end position="23"/>
    </location>
</feature>
<dbReference type="AlphaFoldDB" id="A0A8J6Z0R3"/>
<evidence type="ECO:0008006" key="4">
    <source>
        <dbReference type="Google" id="ProtNLM"/>
    </source>
</evidence>
<accession>A0A8J6Z0R3</accession>
<keyword evidence="1" id="KW-0732">Signal</keyword>
<sequence>MKRFLPSALAAAFCLFVPASLPAAVLQADLGDRVLADNQGWRLDVDGDGRDDLYLRDYYSHRRYWGRSYSDSEIRAYGLGGTRISAGGALAAGTEIGARLGWTGQSRLADRYSGSIPGGSRYSGSWVRSGASVTGHLGFALDGAGGTHYGWLNLTVDGDGRVTLHGMAWEDVACLPIVAGRPETPAAPAPVPLPASAGLIALGLAAQAAAGR</sequence>